<evidence type="ECO:0000256" key="2">
    <source>
        <dbReference type="SAM" id="Phobius"/>
    </source>
</evidence>
<feature type="chain" id="PRO_5008581964" description="TNFR-Cys domain-containing protein" evidence="3">
    <location>
        <begin position="25"/>
        <end position="362"/>
    </location>
</feature>
<feature type="transmembrane region" description="Helical" evidence="2">
    <location>
        <begin position="127"/>
        <end position="147"/>
    </location>
</feature>
<feature type="region of interest" description="Disordered" evidence="1">
    <location>
        <begin position="341"/>
        <end position="362"/>
    </location>
</feature>
<reference evidence="4" key="1">
    <citation type="submission" date="2015-12" db="EMBL/GenBank/DDBJ databases">
        <title>De novo transcriptome assembly of four potential Pierce s Disease insect vectors from Arizona vineyards.</title>
        <authorList>
            <person name="Tassone E.E."/>
        </authorList>
    </citation>
    <scope>NUCLEOTIDE SEQUENCE</scope>
</reference>
<evidence type="ECO:0000256" key="3">
    <source>
        <dbReference type="SAM" id="SignalP"/>
    </source>
</evidence>
<feature type="signal peptide" evidence="3">
    <location>
        <begin position="1"/>
        <end position="24"/>
    </location>
</feature>
<dbReference type="AlphaFoldDB" id="A0A1B6EB94"/>
<gene>
    <name evidence="4" type="ORF">g.10357</name>
</gene>
<keyword evidence="2" id="KW-0472">Membrane</keyword>
<sequence>MSCKLKMQLFTIVWTICVIKVCGCGVDSAPYHTSCETDHECPASYYCVPISNLCAKCVECNVYKRKSSWRSCPKDPADCGACLAGFEEEILAGGRTRDICVKSSVIEAYESSTERIRRAGSGIMREHFMLILGMSLVLLPTLFYVYFRKYWRQDDSRLQNSSSMPCEEPPPYHSSLELAPLRSTPREEEVCLSETNHVLNVHQKEETLVQAVPFRLPQYEQNLSFVANEEDQGRIESESESDEGNDHETNLQLEDESTMPSEWSPTEEEINNELISAETCVSSELVPEIDVNSEPCEPRNKRLKKEEVCLSETNHVLNVHQKEETLVQAVPFRLPQYEQNLSFVANEEDQGRIESESESDEG</sequence>
<keyword evidence="3" id="KW-0732">Signal</keyword>
<evidence type="ECO:0008006" key="5">
    <source>
        <dbReference type="Google" id="ProtNLM"/>
    </source>
</evidence>
<organism evidence="4">
    <name type="scientific">Clastoptera arizonana</name>
    <name type="common">Arizona spittle bug</name>
    <dbReference type="NCBI Taxonomy" id="38151"/>
    <lineage>
        <taxon>Eukaryota</taxon>
        <taxon>Metazoa</taxon>
        <taxon>Ecdysozoa</taxon>
        <taxon>Arthropoda</taxon>
        <taxon>Hexapoda</taxon>
        <taxon>Insecta</taxon>
        <taxon>Pterygota</taxon>
        <taxon>Neoptera</taxon>
        <taxon>Paraneoptera</taxon>
        <taxon>Hemiptera</taxon>
        <taxon>Auchenorrhyncha</taxon>
        <taxon>Cercopoidea</taxon>
        <taxon>Clastopteridae</taxon>
        <taxon>Clastoptera</taxon>
    </lineage>
</organism>
<name>A0A1B6EB94_9HEMI</name>
<feature type="region of interest" description="Disordered" evidence="1">
    <location>
        <begin position="158"/>
        <end position="177"/>
    </location>
</feature>
<proteinExistence type="predicted"/>
<protein>
    <recommendedName>
        <fullName evidence="5">TNFR-Cys domain-containing protein</fullName>
    </recommendedName>
</protein>
<feature type="region of interest" description="Disordered" evidence="1">
    <location>
        <begin position="225"/>
        <end position="264"/>
    </location>
</feature>
<evidence type="ECO:0000256" key="1">
    <source>
        <dbReference type="SAM" id="MobiDB-lite"/>
    </source>
</evidence>
<feature type="non-terminal residue" evidence="4">
    <location>
        <position position="362"/>
    </location>
</feature>
<evidence type="ECO:0000313" key="4">
    <source>
        <dbReference type="EMBL" id="JAS35160.1"/>
    </source>
</evidence>
<dbReference type="EMBL" id="GEDC01002138">
    <property type="protein sequence ID" value="JAS35160.1"/>
    <property type="molecule type" value="Transcribed_RNA"/>
</dbReference>
<keyword evidence="2" id="KW-0812">Transmembrane</keyword>
<accession>A0A1B6EB94</accession>
<keyword evidence="2" id="KW-1133">Transmembrane helix</keyword>